<evidence type="ECO:0000313" key="2">
    <source>
        <dbReference type="EMBL" id="KIR42074.1"/>
    </source>
</evidence>
<feature type="transmembrane region" description="Helical" evidence="1">
    <location>
        <begin position="22"/>
        <end position="49"/>
    </location>
</feature>
<dbReference type="AlphaFoldDB" id="A0A0D0V6A1"/>
<dbReference type="HOGENOM" id="CLU_1555174_0_0_1"/>
<feature type="transmembrane region" description="Helical" evidence="1">
    <location>
        <begin position="133"/>
        <end position="152"/>
    </location>
</feature>
<dbReference type="EMBL" id="KN847899">
    <property type="protein sequence ID" value="KIR42074.1"/>
    <property type="molecule type" value="Genomic_DNA"/>
</dbReference>
<organism evidence="2 3">
    <name type="scientific">Cryptococcus deuterogattii Ram5</name>
    <dbReference type="NCBI Taxonomy" id="1296110"/>
    <lineage>
        <taxon>Eukaryota</taxon>
        <taxon>Fungi</taxon>
        <taxon>Dikarya</taxon>
        <taxon>Basidiomycota</taxon>
        <taxon>Agaricomycotina</taxon>
        <taxon>Tremellomycetes</taxon>
        <taxon>Tremellales</taxon>
        <taxon>Cryptococcaceae</taxon>
        <taxon>Cryptococcus</taxon>
        <taxon>Cryptococcus gattii species complex</taxon>
    </lineage>
</organism>
<dbReference type="Proteomes" id="UP000053392">
    <property type="component" value="Unassembled WGS sequence"/>
</dbReference>
<evidence type="ECO:0000256" key="1">
    <source>
        <dbReference type="SAM" id="Phobius"/>
    </source>
</evidence>
<proteinExistence type="predicted"/>
<keyword evidence="3" id="KW-1185">Reference proteome</keyword>
<sequence>MSSQPATSSAPLFFSHTPRTQLLLHSALSSAELFAAFTPPVYLISTLVLRRRPFSIRRLMYNSMGGVLAGAAVGGGYAYLRGMREGELKVRERLARVAMNETQVRRNDYATISAALSALLVPAIFLNRARLPVLVLGGGSIGLGVGAAAFVVERLTKGQDTGVNMPGDEKAL</sequence>
<name>A0A0D0V6A1_9TREE</name>
<feature type="transmembrane region" description="Helical" evidence="1">
    <location>
        <begin position="109"/>
        <end position="126"/>
    </location>
</feature>
<gene>
    <name evidence="2" type="ORF">I313_02238</name>
</gene>
<keyword evidence="1" id="KW-0472">Membrane</keyword>
<keyword evidence="1" id="KW-1133">Transmembrane helix</keyword>
<dbReference type="OrthoDB" id="2524788at2759"/>
<reference evidence="2 3" key="1">
    <citation type="submission" date="2015-01" db="EMBL/GenBank/DDBJ databases">
        <title>The Genome Sequence of Cryptococcus gattii Ram5.</title>
        <authorList>
            <consortium name="The Broad Institute Genomics Platform"/>
            <person name="Cuomo C."/>
            <person name="Litvintseva A."/>
            <person name="Chen Y."/>
            <person name="Heitman J."/>
            <person name="Sun S."/>
            <person name="Springer D."/>
            <person name="Dromer F."/>
            <person name="Young S."/>
            <person name="Zeng Q."/>
            <person name="Gargeya S."/>
            <person name="Abouelleil A."/>
            <person name="Alvarado L."/>
            <person name="Chapman S.B."/>
            <person name="Gainer-Dewar J."/>
            <person name="Goldberg J."/>
            <person name="Griggs A."/>
            <person name="Gujja S."/>
            <person name="Hansen M."/>
            <person name="Howarth C."/>
            <person name="Imamovic A."/>
            <person name="Larimer J."/>
            <person name="Murphy C."/>
            <person name="Naylor J."/>
            <person name="Pearson M."/>
            <person name="Priest M."/>
            <person name="Roberts A."/>
            <person name="Saif S."/>
            <person name="Shea T."/>
            <person name="Sykes S."/>
            <person name="Wortman J."/>
            <person name="Nusbaum C."/>
            <person name="Birren B."/>
        </authorList>
    </citation>
    <scope>NUCLEOTIDE SEQUENCE [LARGE SCALE GENOMIC DNA]</scope>
    <source>
        <strain evidence="2 3">Ram5</strain>
    </source>
</reference>
<protein>
    <submittedName>
        <fullName evidence="2">Uncharacterized protein</fullName>
    </submittedName>
</protein>
<feature type="transmembrane region" description="Helical" evidence="1">
    <location>
        <begin position="61"/>
        <end position="80"/>
    </location>
</feature>
<accession>A0A0D0V6A1</accession>
<keyword evidence="1" id="KW-0812">Transmembrane</keyword>
<evidence type="ECO:0000313" key="3">
    <source>
        <dbReference type="Proteomes" id="UP000053392"/>
    </source>
</evidence>